<feature type="compositionally biased region" description="Basic and acidic residues" evidence="1">
    <location>
        <begin position="69"/>
        <end position="84"/>
    </location>
</feature>
<feature type="region of interest" description="Disordered" evidence="1">
    <location>
        <begin position="68"/>
        <end position="100"/>
    </location>
</feature>
<comment type="caution">
    <text evidence="2">The sequence shown here is derived from an EMBL/GenBank/DDBJ whole genome shotgun (WGS) entry which is preliminary data.</text>
</comment>
<keyword evidence="3" id="KW-1185">Reference proteome</keyword>
<dbReference type="Proteomes" id="UP001190700">
    <property type="component" value="Unassembled WGS sequence"/>
</dbReference>
<evidence type="ECO:0000313" key="2">
    <source>
        <dbReference type="EMBL" id="KAK3262033.1"/>
    </source>
</evidence>
<protein>
    <submittedName>
        <fullName evidence="2">Uncharacterized protein</fullName>
    </submittedName>
</protein>
<evidence type="ECO:0000313" key="3">
    <source>
        <dbReference type="Proteomes" id="UP001190700"/>
    </source>
</evidence>
<reference evidence="2 3" key="1">
    <citation type="journal article" date="2015" name="Genome Biol. Evol.">
        <title>Comparative Genomics of a Bacterivorous Green Alga Reveals Evolutionary Causalities and Consequences of Phago-Mixotrophic Mode of Nutrition.</title>
        <authorList>
            <person name="Burns J.A."/>
            <person name="Paasch A."/>
            <person name="Narechania A."/>
            <person name="Kim E."/>
        </authorList>
    </citation>
    <scope>NUCLEOTIDE SEQUENCE [LARGE SCALE GENOMIC DNA]</scope>
    <source>
        <strain evidence="2 3">PLY_AMNH</strain>
    </source>
</reference>
<organism evidence="2 3">
    <name type="scientific">Cymbomonas tetramitiformis</name>
    <dbReference type="NCBI Taxonomy" id="36881"/>
    <lineage>
        <taxon>Eukaryota</taxon>
        <taxon>Viridiplantae</taxon>
        <taxon>Chlorophyta</taxon>
        <taxon>Pyramimonadophyceae</taxon>
        <taxon>Pyramimonadales</taxon>
        <taxon>Pyramimonadaceae</taxon>
        <taxon>Cymbomonas</taxon>
    </lineage>
</organism>
<feature type="region of interest" description="Disordered" evidence="1">
    <location>
        <begin position="126"/>
        <end position="159"/>
    </location>
</feature>
<dbReference type="AlphaFoldDB" id="A0AAE0FLY8"/>
<feature type="compositionally biased region" description="Basic residues" evidence="1">
    <location>
        <begin position="85"/>
        <end position="94"/>
    </location>
</feature>
<accession>A0AAE0FLY8</accession>
<evidence type="ECO:0000256" key="1">
    <source>
        <dbReference type="SAM" id="MobiDB-lite"/>
    </source>
</evidence>
<gene>
    <name evidence="2" type="ORF">CYMTET_29098</name>
</gene>
<proteinExistence type="predicted"/>
<sequence>MMKDPVFLEVVQSPATIVRLKDIHALWHPDSVALYGRACNLQGQIEVQAGIASRCRTAQFGDLSVLETPDERQHRKTLEEENHHRSISTRRRTPSKSSRVKSLEMLTYHAPEQIISRWAKYQETKAQALQSGENDDDSGRGNIFNKIDEGEGDVDQTSAQQLKRSVVNAAITAFKFPPTFTKKLIELVGSNAEHGVLIFQGLLFYIAPMLSDEETEIRAQKWKCSVEGLKEEIRSTATTRTMSAVEADTYVQQRLEEIGRLMAQAEQERIFGEELYSNATRAIHRMILESSLDLSANRPPVSEGS</sequence>
<dbReference type="EMBL" id="LGRX02016493">
    <property type="protein sequence ID" value="KAK3262033.1"/>
    <property type="molecule type" value="Genomic_DNA"/>
</dbReference>
<name>A0AAE0FLY8_9CHLO</name>